<feature type="region of interest" description="Disordered" evidence="2">
    <location>
        <begin position="38"/>
        <end position="94"/>
    </location>
</feature>
<sequence>IDYPEIVWSIRRLVEKVEEEQFKLDKKENEKEQLVSISTNKEVRNSEDISSLEKGKKEMASAVERKKKGKEVEGKAESNSENKPNQAKLGKMKISELEKNKMKKKVLQKITVSSAKIEEESLNKTNYKQWQVLPIESYLAGNERDTDINPISRGSTSKESSRSKKSESNSHKISQKEEMQKIEMSSDHKAVTTTIWLGSQVSGTTEAIERNKKYYRTIYLYNNAKVENWKNFRLRLDRNLQKERMVIDKFLYEKTNKDPKQNEQIQIVNYAWNVIKTNIIEVANRSIPKKKELSSLEKERKVLNNDIKIANKKLKIDMPELTEENLEDWLDNMKGGLKYELNKEIKGKSDEIKVVVAAYVDDTTWIVPNKQTMERILSLVSKFFHINDIQINIKKSSFIVFNPKT</sequence>
<feature type="compositionally biased region" description="Basic and acidic residues" evidence="2">
    <location>
        <begin position="159"/>
        <end position="186"/>
    </location>
</feature>
<proteinExistence type="predicted"/>
<gene>
    <name evidence="3" type="ORF">GMARGA_LOCUS5353</name>
</gene>
<reference evidence="3 4" key="1">
    <citation type="submission" date="2021-06" db="EMBL/GenBank/DDBJ databases">
        <authorList>
            <person name="Kallberg Y."/>
            <person name="Tangrot J."/>
            <person name="Rosling A."/>
        </authorList>
    </citation>
    <scope>NUCLEOTIDE SEQUENCE [LARGE SCALE GENOMIC DNA]</scope>
    <source>
        <strain evidence="3 4">120-4 pot B 10/14</strain>
    </source>
</reference>
<keyword evidence="4" id="KW-1185">Reference proteome</keyword>
<accession>A0ABN7UGB0</accession>
<feature type="non-terminal residue" evidence="3">
    <location>
        <position position="1"/>
    </location>
</feature>
<feature type="region of interest" description="Disordered" evidence="2">
    <location>
        <begin position="144"/>
        <end position="186"/>
    </location>
</feature>
<evidence type="ECO:0000313" key="3">
    <source>
        <dbReference type="EMBL" id="CAG8568209.1"/>
    </source>
</evidence>
<evidence type="ECO:0000313" key="4">
    <source>
        <dbReference type="Proteomes" id="UP000789901"/>
    </source>
</evidence>
<protein>
    <submittedName>
        <fullName evidence="3">24745_t:CDS:1</fullName>
    </submittedName>
</protein>
<evidence type="ECO:0000256" key="1">
    <source>
        <dbReference type="SAM" id="Coils"/>
    </source>
</evidence>
<name>A0ABN7UGB0_GIGMA</name>
<evidence type="ECO:0000256" key="2">
    <source>
        <dbReference type="SAM" id="MobiDB-lite"/>
    </source>
</evidence>
<feature type="compositionally biased region" description="Basic and acidic residues" evidence="2">
    <location>
        <begin position="41"/>
        <end position="59"/>
    </location>
</feature>
<dbReference type="Proteomes" id="UP000789901">
    <property type="component" value="Unassembled WGS sequence"/>
</dbReference>
<organism evidence="3 4">
    <name type="scientific">Gigaspora margarita</name>
    <dbReference type="NCBI Taxonomy" id="4874"/>
    <lineage>
        <taxon>Eukaryota</taxon>
        <taxon>Fungi</taxon>
        <taxon>Fungi incertae sedis</taxon>
        <taxon>Mucoromycota</taxon>
        <taxon>Glomeromycotina</taxon>
        <taxon>Glomeromycetes</taxon>
        <taxon>Diversisporales</taxon>
        <taxon>Gigasporaceae</taxon>
        <taxon>Gigaspora</taxon>
    </lineage>
</organism>
<comment type="caution">
    <text evidence="3">The sequence shown here is derived from an EMBL/GenBank/DDBJ whole genome shotgun (WGS) entry which is preliminary data.</text>
</comment>
<keyword evidence="1" id="KW-0175">Coiled coil</keyword>
<feature type="coiled-coil region" evidence="1">
    <location>
        <begin position="10"/>
        <end position="37"/>
    </location>
</feature>
<feature type="compositionally biased region" description="Basic and acidic residues" evidence="2">
    <location>
        <begin position="70"/>
        <end position="80"/>
    </location>
</feature>
<dbReference type="EMBL" id="CAJVQB010002261">
    <property type="protein sequence ID" value="CAG8568209.1"/>
    <property type="molecule type" value="Genomic_DNA"/>
</dbReference>